<feature type="transmembrane region" description="Helical" evidence="6">
    <location>
        <begin position="94"/>
        <end position="119"/>
    </location>
</feature>
<proteinExistence type="inferred from homology"/>
<dbReference type="OrthoDB" id="5471155at2"/>
<evidence type="ECO:0000256" key="3">
    <source>
        <dbReference type="ARBA" id="ARBA00022692"/>
    </source>
</evidence>
<dbReference type="PANTHER" id="PTHR12677">
    <property type="entry name" value="GOLGI APPARATUS MEMBRANE PROTEIN TVP38-RELATED"/>
    <property type="match status" value="1"/>
</dbReference>
<dbReference type="InterPro" id="IPR015414">
    <property type="entry name" value="TMEM64"/>
</dbReference>
<evidence type="ECO:0000256" key="2">
    <source>
        <dbReference type="ARBA" id="ARBA00022475"/>
    </source>
</evidence>
<name>A0A1H7W164_9BACI</name>
<evidence type="ECO:0000256" key="1">
    <source>
        <dbReference type="ARBA" id="ARBA00004651"/>
    </source>
</evidence>
<sequence>MEQFLPNNSLLAIIISLLINIFIAIAGILPSAFITAGNILYFGFFNGLIVSIIGEALGAVVSFYLYRKGFKAIERKWENKRDNRLLERLKETKGVGAVLLVIGLRVFPFIPSGLVTLAASMSKMKLIHFAVASTVGKIPALWIEAYSVHSVLNMETKYQIWTALIGIAAVISYFTVTKRKRRKE</sequence>
<evidence type="ECO:0000313" key="9">
    <source>
        <dbReference type="Proteomes" id="UP000198553"/>
    </source>
</evidence>
<dbReference type="Proteomes" id="UP000198553">
    <property type="component" value="Unassembled WGS sequence"/>
</dbReference>
<dbReference type="PANTHER" id="PTHR12677:SF55">
    <property type="entry name" value="UNDECAPRENYL PHOSPHATE TRANSPORTER SAOUHSC_00901-RELATED"/>
    <property type="match status" value="1"/>
</dbReference>
<feature type="domain" description="VTT" evidence="7">
    <location>
        <begin position="29"/>
        <end position="149"/>
    </location>
</feature>
<keyword evidence="3 6" id="KW-0812">Transmembrane</keyword>
<protein>
    <recommendedName>
        <fullName evidence="6">TVP38/TMEM64 family membrane protein</fullName>
    </recommendedName>
</protein>
<keyword evidence="4 6" id="KW-1133">Transmembrane helix</keyword>
<dbReference type="GO" id="GO:0005886">
    <property type="term" value="C:plasma membrane"/>
    <property type="evidence" value="ECO:0007669"/>
    <property type="project" value="UniProtKB-SubCell"/>
</dbReference>
<evidence type="ECO:0000256" key="5">
    <source>
        <dbReference type="ARBA" id="ARBA00023136"/>
    </source>
</evidence>
<comment type="similarity">
    <text evidence="6">Belongs to the TVP38/TMEM64 family.</text>
</comment>
<feature type="transmembrane region" description="Helical" evidence="6">
    <location>
        <begin position="12"/>
        <end position="33"/>
    </location>
</feature>
<feature type="transmembrane region" description="Helical" evidence="6">
    <location>
        <begin position="39"/>
        <end position="66"/>
    </location>
</feature>
<keyword evidence="9" id="KW-1185">Reference proteome</keyword>
<organism evidence="8 9">
    <name type="scientific">Mesobacillus persicus</name>
    <dbReference type="NCBI Taxonomy" id="930146"/>
    <lineage>
        <taxon>Bacteria</taxon>
        <taxon>Bacillati</taxon>
        <taxon>Bacillota</taxon>
        <taxon>Bacilli</taxon>
        <taxon>Bacillales</taxon>
        <taxon>Bacillaceae</taxon>
        <taxon>Mesobacillus</taxon>
    </lineage>
</organism>
<keyword evidence="5 6" id="KW-0472">Membrane</keyword>
<evidence type="ECO:0000259" key="7">
    <source>
        <dbReference type="Pfam" id="PF09335"/>
    </source>
</evidence>
<evidence type="ECO:0000313" key="8">
    <source>
        <dbReference type="EMBL" id="SEM14747.1"/>
    </source>
</evidence>
<comment type="subcellular location">
    <subcellularLocation>
        <location evidence="1 6">Cell membrane</location>
        <topology evidence="1 6">Multi-pass membrane protein</topology>
    </subcellularLocation>
</comment>
<gene>
    <name evidence="8" type="ORF">SAMN05192533_101204</name>
</gene>
<dbReference type="Pfam" id="PF09335">
    <property type="entry name" value="VTT_dom"/>
    <property type="match status" value="1"/>
</dbReference>
<reference evidence="9" key="1">
    <citation type="submission" date="2016-10" db="EMBL/GenBank/DDBJ databases">
        <authorList>
            <person name="Varghese N."/>
            <person name="Submissions S."/>
        </authorList>
    </citation>
    <scope>NUCLEOTIDE SEQUENCE [LARGE SCALE GENOMIC DNA]</scope>
    <source>
        <strain evidence="9">B48,IBRC-M 10115,DSM 25386,CECT 8001</strain>
    </source>
</reference>
<dbReference type="EMBL" id="FOBW01000001">
    <property type="protein sequence ID" value="SEM14747.1"/>
    <property type="molecule type" value="Genomic_DNA"/>
</dbReference>
<dbReference type="STRING" id="930146.SAMN05192533_101204"/>
<dbReference type="InterPro" id="IPR032816">
    <property type="entry name" value="VTT_dom"/>
</dbReference>
<feature type="transmembrane region" description="Helical" evidence="6">
    <location>
        <begin position="158"/>
        <end position="176"/>
    </location>
</feature>
<accession>A0A1H7W164</accession>
<evidence type="ECO:0000256" key="6">
    <source>
        <dbReference type="RuleBase" id="RU366058"/>
    </source>
</evidence>
<dbReference type="AlphaFoldDB" id="A0A1H7W164"/>
<dbReference type="RefSeq" id="WP_090740311.1">
    <property type="nucleotide sequence ID" value="NZ_FOBW01000001.1"/>
</dbReference>
<keyword evidence="2 6" id="KW-1003">Cell membrane</keyword>
<comment type="caution">
    <text evidence="6">Lacks conserved residue(s) required for the propagation of feature annotation.</text>
</comment>
<evidence type="ECO:0000256" key="4">
    <source>
        <dbReference type="ARBA" id="ARBA00022989"/>
    </source>
</evidence>